<dbReference type="OrthoDB" id="3173306at2"/>
<feature type="domain" description="Replication-associated protein ORF2/G2P" evidence="1">
    <location>
        <begin position="113"/>
        <end position="233"/>
    </location>
</feature>
<evidence type="ECO:0000313" key="2">
    <source>
        <dbReference type="EMBL" id="EED69654.1"/>
    </source>
</evidence>
<organism evidence="2 3">
    <name type="scientific">Comamonas testosteroni (strain DSM 14576 / KF-1)</name>
    <name type="common">Pseudomonas testosteroni</name>
    <dbReference type="NCBI Taxonomy" id="399795"/>
    <lineage>
        <taxon>Bacteria</taxon>
        <taxon>Pseudomonadati</taxon>
        <taxon>Pseudomonadota</taxon>
        <taxon>Betaproteobacteria</taxon>
        <taxon>Burkholderiales</taxon>
        <taxon>Comamonadaceae</taxon>
        <taxon>Comamonas</taxon>
    </lineage>
</organism>
<dbReference type="AlphaFoldDB" id="B7WX61"/>
<dbReference type="EMBL" id="AAUJ02000001">
    <property type="protein sequence ID" value="EED69654.1"/>
    <property type="molecule type" value="Genomic_DNA"/>
</dbReference>
<dbReference type="InterPro" id="IPR056906">
    <property type="entry name" value="ORF2/G2P_dom"/>
</dbReference>
<dbReference type="Pfam" id="PF23343">
    <property type="entry name" value="REP_ORF2-G2P"/>
    <property type="match status" value="1"/>
</dbReference>
<evidence type="ECO:0000259" key="1">
    <source>
        <dbReference type="Pfam" id="PF23343"/>
    </source>
</evidence>
<name>B7WX61_COMTK</name>
<reference evidence="2 3" key="1">
    <citation type="journal article" date="2004" name="Appl. Environ. Microbiol.">
        <title>Mineralization of individual congeners of linear alkylbenzenesulfonate by defined pairs of heterotrophic bacteria.</title>
        <authorList>
            <person name="Schleheck D."/>
            <person name="Knepper T.P."/>
            <person name="Fischer K."/>
            <person name="Cook A.M."/>
        </authorList>
    </citation>
    <scope>NUCLEOTIDE SEQUENCE [LARGE SCALE GENOMIC DNA]</scope>
    <source>
        <strain evidence="3">DSM 14576 / KF-1</strain>
    </source>
</reference>
<dbReference type="Proteomes" id="UP000003039">
    <property type="component" value="Unassembled WGS sequence"/>
</dbReference>
<sequence>MERIVTCKLTGRRIVCDVQLIDDAWDIHVKNVNGHREISFRNAIVLSETDKLAPPEFDRDAYLSQFDGEALEWRIQELEDEAEARRLKQLEKNAQRAKSACRWFIKANGLNELLTLTYRDNQEDRDLCKKHFKEWVRRMKTALGGRFVYCASFERQKRGSMHVHIACHKLPKHAVHKDVKVKGWELGTKVWRSIVGSDNGLCFVGGRKTPQGRIKQRSIAKIASYVSKYITKDYQDAPDESNRYSRSDSKNGIASMPKAEKIRIWGASLQDMIEMAFQCADGEVIVSHRVTREQFRGDRYWLVTEPDPGCMGGVYVH</sequence>
<comment type="caution">
    <text evidence="2">The sequence shown here is derived from an EMBL/GenBank/DDBJ whole genome shotgun (WGS) entry which is preliminary data.</text>
</comment>
<dbReference type="eggNOG" id="ENOG5032QU2">
    <property type="taxonomic scope" value="Bacteria"/>
</dbReference>
<proteinExistence type="predicted"/>
<evidence type="ECO:0000313" key="3">
    <source>
        <dbReference type="Proteomes" id="UP000003039"/>
    </source>
</evidence>
<gene>
    <name evidence="2" type="ORF">CtesDRAFT_PD4602</name>
</gene>
<accession>B7WX61</accession>
<protein>
    <recommendedName>
        <fullName evidence="1">Replication-associated protein ORF2/G2P domain-containing protein</fullName>
    </recommendedName>
</protein>